<dbReference type="RefSeq" id="WP_076550448.1">
    <property type="nucleotide sequence ID" value="NZ_FTMA01000008.1"/>
</dbReference>
<dbReference type="STRING" id="228959.SAMN05421797_108108"/>
<dbReference type="AlphaFoldDB" id="A0A1N6ZAS8"/>
<keyword evidence="7" id="KW-0418">Kinase</keyword>
<dbReference type="PANTHER" id="PTHR43547">
    <property type="entry name" value="TWO-COMPONENT HISTIDINE KINASE"/>
    <property type="match status" value="1"/>
</dbReference>
<evidence type="ECO:0000256" key="2">
    <source>
        <dbReference type="ARBA" id="ARBA00012438"/>
    </source>
</evidence>
<evidence type="ECO:0000313" key="7">
    <source>
        <dbReference type="EMBL" id="SIR23888.1"/>
    </source>
</evidence>
<dbReference type="GO" id="GO:0000155">
    <property type="term" value="F:phosphorelay sensor kinase activity"/>
    <property type="evidence" value="ECO:0007669"/>
    <property type="project" value="InterPro"/>
</dbReference>
<dbReference type="InterPro" id="IPR003594">
    <property type="entry name" value="HATPase_dom"/>
</dbReference>
<gene>
    <name evidence="7" type="ORF">SAMN05421797_108108</name>
</gene>
<dbReference type="Proteomes" id="UP000186953">
    <property type="component" value="Unassembled WGS sequence"/>
</dbReference>
<dbReference type="EC" id="2.7.13.3" evidence="2"/>
<dbReference type="Gene3D" id="3.40.50.2300">
    <property type="match status" value="1"/>
</dbReference>
<comment type="catalytic activity">
    <reaction evidence="1">
        <text>ATP + protein L-histidine = ADP + protein N-phospho-L-histidine.</text>
        <dbReference type="EC" id="2.7.13.3"/>
    </reaction>
</comment>
<dbReference type="Gene3D" id="3.30.565.10">
    <property type="entry name" value="Histidine kinase-like ATPase, C-terminal domain"/>
    <property type="match status" value="1"/>
</dbReference>
<dbReference type="Pfam" id="PF00512">
    <property type="entry name" value="HisKA"/>
    <property type="match status" value="1"/>
</dbReference>
<dbReference type="SMART" id="SM00388">
    <property type="entry name" value="HisKA"/>
    <property type="match status" value="1"/>
</dbReference>
<evidence type="ECO:0000259" key="6">
    <source>
        <dbReference type="PROSITE" id="PS50110"/>
    </source>
</evidence>
<dbReference type="Gene3D" id="1.10.287.130">
    <property type="match status" value="1"/>
</dbReference>
<dbReference type="PROSITE" id="PS50109">
    <property type="entry name" value="HIS_KIN"/>
    <property type="match status" value="1"/>
</dbReference>
<accession>A0A1N6ZAS8</accession>
<evidence type="ECO:0000256" key="3">
    <source>
        <dbReference type="ARBA" id="ARBA00022553"/>
    </source>
</evidence>
<reference evidence="8" key="1">
    <citation type="submission" date="2017-01" db="EMBL/GenBank/DDBJ databases">
        <authorList>
            <person name="Varghese N."/>
            <person name="Submissions S."/>
        </authorList>
    </citation>
    <scope>NUCLEOTIDE SEQUENCE [LARGE SCALE GENOMIC DNA]</scope>
    <source>
        <strain evidence="8">DSM 15366</strain>
    </source>
</reference>
<evidence type="ECO:0000313" key="8">
    <source>
        <dbReference type="Proteomes" id="UP000186953"/>
    </source>
</evidence>
<evidence type="ECO:0000256" key="4">
    <source>
        <dbReference type="PROSITE-ProRule" id="PRU00169"/>
    </source>
</evidence>
<evidence type="ECO:0000256" key="1">
    <source>
        <dbReference type="ARBA" id="ARBA00000085"/>
    </source>
</evidence>
<evidence type="ECO:0000259" key="5">
    <source>
        <dbReference type="PROSITE" id="PS50109"/>
    </source>
</evidence>
<dbReference type="InterPro" id="IPR004358">
    <property type="entry name" value="Sig_transdc_His_kin-like_C"/>
</dbReference>
<feature type="domain" description="Response regulatory" evidence="6">
    <location>
        <begin position="5"/>
        <end position="122"/>
    </location>
</feature>
<dbReference type="InterPro" id="IPR011006">
    <property type="entry name" value="CheY-like_superfamily"/>
</dbReference>
<dbReference type="InterPro" id="IPR005467">
    <property type="entry name" value="His_kinase_dom"/>
</dbReference>
<sequence length="374" mass="41977">MGKTTILVIDDEQRFLDIITNTLKASDYKVLQALNGEMGCMVARKFIPDIIICDWEMPIMNGIDAIKILKQDDLTKDIPIIMATGVMTTAENLNMALSAGAVDYIRKPIDPIELIARLNSAYKLASSYAEIKVKNTKIMDQFNELKLLNATRDKFYAIISHDLRSPLNGILGLTDLLVNNYSDYEDSERKKIILWLRKSSYSAFELLENLLSWSRIQRGQIKINKENLNLKELVETSIAPYEYNSSKKNIEIIINIPPHTKIFIDRNSSIAFIGNLVNNAIKFTPEGGTITINYNENDTNIELYIIDTGVGMTSETIGKLFKIDENISTIGTNNERGTGLGLILCKEFIQKNGGDISVISEVGKGSKFIVTLYK</sequence>
<dbReference type="EMBL" id="FTMA01000008">
    <property type="protein sequence ID" value="SIR23888.1"/>
    <property type="molecule type" value="Genomic_DNA"/>
</dbReference>
<feature type="modified residue" description="4-aspartylphosphate" evidence="4">
    <location>
        <position position="54"/>
    </location>
</feature>
<dbReference type="PROSITE" id="PS50110">
    <property type="entry name" value="RESPONSE_REGULATORY"/>
    <property type="match status" value="1"/>
</dbReference>
<feature type="domain" description="Histidine kinase" evidence="5">
    <location>
        <begin position="158"/>
        <end position="374"/>
    </location>
</feature>
<dbReference type="CDD" id="cd00082">
    <property type="entry name" value="HisKA"/>
    <property type="match status" value="1"/>
</dbReference>
<dbReference type="InterPro" id="IPR036890">
    <property type="entry name" value="HATPase_C_sf"/>
</dbReference>
<keyword evidence="7" id="KW-0808">Transferase</keyword>
<keyword evidence="8" id="KW-1185">Reference proteome</keyword>
<organism evidence="7 8">
    <name type="scientific">Maribacter ulvicola</name>
    <dbReference type="NCBI Taxonomy" id="228959"/>
    <lineage>
        <taxon>Bacteria</taxon>
        <taxon>Pseudomonadati</taxon>
        <taxon>Bacteroidota</taxon>
        <taxon>Flavobacteriia</taxon>
        <taxon>Flavobacteriales</taxon>
        <taxon>Flavobacteriaceae</taxon>
        <taxon>Maribacter</taxon>
    </lineage>
</organism>
<dbReference type="SUPFAM" id="SSF55874">
    <property type="entry name" value="ATPase domain of HSP90 chaperone/DNA topoisomerase II/histidine kinase"/>
    <property type="match status" value="1"/>
</dbReference>
<dbReference type="OrthoDB" id="9810447at2"/>
<keyword evidence="3 4" id="KW-0597">Phosphoprotein</keyword>
<dbReference type="PANTHER" id="PTHR43547:SF2">
    <property type="entry name" value="HYBRID SIGNAL TRANSDUCTION HISTIDINE KINASE C"/>
    <property type="match status" value="1"/>
</dbReference>
<dbReference type="SMART" id="SM00448">
    <property type="entry name" value="REC"/>
    <property type="match status" value="1"/>
</dbReference>
<dbReference type="SUPFAM" id="SSF52172">
    <property type="entry name" value="CheY-like"/>
    <property type="match status" value="1"/>
</dbReference>
<dbReference type="InterPro" id="IPR003661">
    <property type="entry name" value="HisK_dim/P_dom"/>
</dbReference>
<proteinExistence type="predicted"/>
<dbReference type="InterPro" id="IPR001789">
    <property type="entry name" value="Sig_transdc_resp-reg_receiver"/>
</dbReference>
<dbReference type="SMART" id="SM00387">
    <property type="entry name" value="HATPase_c"/>
    <property type="match status" value="1"/>
</dbReference>
<name>A0A1N6ZAS8_9FLAO</name>
<dbReference type="PRINTS" id="PR00344">
    <property type="entry name" value="BCTRLSENSOR"/>
</dbReference>
<dbReference type="Pfam" id="PF02518">
    <property type="entry name" value="HATPase_c"/>
    <property type="match status" value="1"/>
</dbReference>
<dbReference type="Pfam" id="PF00072">
    <property type="entry name" value="Response_reg"/>
    <property type="match status" value="1"/>
</dbReference>
<protein>
    <recommendedName>
        <fullName evidence="2">histidine kinase</fullName>
        <ecNumber evidence="2">2.7.13.3</ecNumber>
    </recommendedName>
</protein>